<proteinExistence type="predicted"/>
<accession>A0A0F9LUA2</accession>
<comment type="caution">
    <text evidence="1">The sequence shown here is derived from an EMBL/GenBank/DDBJ whole genome shotgun (WGS) entry which is preliminary data.</text>
</comment>
<protein>
    <recommendedName>
        <fullName evidence="2">Tip attachment protein J domain-containing protein</fullName>
    </recommendedName>
</protein>
<gene>
    <name evidence="1" type="ORF">LCGC14_1236110</name>
</gene>
<organism evidence="1">
    <name type="scientific">marine sediment metagenome</name>
    <dbReference type="NCBI Taxonomy" id="412755"/>
    <lineage>
        <taxon>unclassified sequences</taxon>
        <taxon>metagenomes</taxon>
        <taxon>ecological metagenomes</taxon>
    </lineage>
</organism>
<sequence length="645" mass="71299">MRQFSLLIEDAFRRGISPDTRLGVNMSYLSALEHCRSSEFGVIAHDNISPFTHVAVQFPNPMLFKGRYKTLLLDDGDLIEVVDSGAVSGWTYVYPDVHRCRTRYDLEAITNGTFDADSDWQKGAGWTIAGGEAAHAAGSASDLTQLEADQVSGKELTDGTVYRVRFIVSGATAGTITPKCGSGGAGTSVSNNQAHTQYLTCSGSVDFILSASSTFDGSITTVSVTRVVPNLSTANFPWTFADFGDSFFFANGVDMIFRVPFFNSIGYTTDEAGIAPQTVCNYHDRLIMGGFDTTHSWFATTRWDKVWDEWVRVTLDYTQINKVIGSNVLFWGNENGGDYKYPFIEDLCVFGIPDIDIFDMLVDIILANVRSGRMGFAEMPFKESIRAVKQLGEELIVYGDDGIAKIRDTGNPDRQFVTEKVIDIGISGNRCVTGTKDVHYFLDHEVNLWRYQAGGVPEYIGYGTQMVSDGNYLYALMNYDERERGVYISIPTVSWGITTYVFFEKYGMSTHHHLIKSLFRRGGELVSIATGNTLPNASPVIVSPPFNMGNRAIKVIDTVETTFSNISDLSVAIDYRYDSNDAWTTSVAITVNDEGVSTHVVGGIEFRLRFAGTFTALSRLSVALLRYKKVDNRAIRGISPEPRSL</sequence>
<dbReference type="EMBL" id="LAZR01006641">
    <property type="protein sequence ID" value="KKM90686.1"/>
    <property type="molecule type" value="Genomic_DNA"/>
</dbReference>
<evidence type="ECO:0008006" key="2">
    <source>
        <dbReference type="Google" id="ProtNLM"/>
    </source>
</evidence>
<name>A0A0F9LUA2_9ZZZZ</name>
<reference evidence="1" key="1">
    <citation type="journal article" date="2015" name="Nature">
        <title>Complex archaea that bridge the gap between prokaryotes and eukaryotes.</title>
        <authorList>
            <person name="Spang A."/>
            <person name="Saw J.H."/>
            <person name="Jorgensen S.L."/>
            <person name="Zaremba-Niedzwiedzka K."/>
            <person name="Martijn J."/>
            <person name="Lind A.E."/>
            <person name="van Eijk R."/>
            <person name="Schleper C."/>
            <person name="Guy L."/>
            <person name="Ettema T.J."/>
        </authorList>
    </citation>
    <scope>NUCLEOTIDE SEQUENCE</scope>
</reference>
<dbReference type="AlphaFoldDB" id="A0A0F9LUA2"/>
<evidence type="ECO:0000313" key="1">
    <source>
        <dbReference type="EMBL" id="KKM90686.1"/>
    </source>
</evidence>